<evidence type="ECO:0000256" key="1">
    <source>
        <dbReference type="SAM" id="MobiDB-lite"/>
    </source>
</evidence>
<feature type="compositionally biased region" description="Basic and acidic residues" evidence="1">
    <location>
        <begin position="116"/>
        <end position="126"/>
    </location>
</feature>
<feature type="compositionally biased region" description="Polar residues" evidence="1">
    <location>
        <begin position="247"/>
        <end position="266"/>
    </location>
</feature>
<feature type="transmembrane region" description="Helical" evidence="2">
    <location>
        <begin position="576"/>
        <end position="598"/>
    </location>
</feature>
<evidence type="ECO:0000313" key="3">
    <source>
        <dbReference type="EMBL" id="KAL0267876.1"/>
    </source>
</evidence>
<accession>A0AAW2HDU4</accession>
<feature type="transmembrane region" description="Helical" evidence="2">
    <location>
        <begin position="547"/>
        <end position="569"/>
    </location>
</feature>
<feature type="transmembrane region" description="Helical" evidence="2">
    <location>
        <begin position="644"/>
        <end position="666"/>
    </location>
</feature>
<feature type="transmembrane region" description="Helical" evidence="2">
    <location>
        <begin position="610"/>
        <end position="632"/>
    </location>
</feature>
<keyword evidence="2" id="KW-1133">Transmembrane helix</keyword>
<sequence>MTSPIGYNNPAYTHQFDSSLYEYQYVPEIDPEFDGHPEGQQEQMHLVHPNFQDEFSGTSEEFEASDESNQSIIVEECNNRRVTMICEKRSKTEKFYEDQNCKGAYHHNISLESEEDYVHSKKENKPNEGVSQRHQRRLDPPVEANGNVVNGFCNEMSRNHLVAQPNVKYYTSQRPQRQHRYEEIDSYEEVTRPQQVSRHRYAEITVDENGYPSIGNEIEIEQNESGYRIVNTDTQREYIKKPRAASPFSQTVSPTFSPSKTYQRTISPHPPGMEINLPRTVTAKQTAIPSRNNIEMAELSPPQNGNRGRHGQFLQSPKRHPPIGASSPADLQERIKSGHKRQQSMSSFREPGSVRTPGKSATKPSVTQLFQAKTNSSRRNISHSFTDPPDLSSKPSSPYRPTTAEISRAKTAIITPILQRKNRVGDEDSGNFRKTSQMFQSTGNLYKEELQVQKTTENKARIKRNRSVPNFAQSLANEGKFRYAKTGDYQPQSVQKSVRKLDYSYSPAKSADRFSPINRSRISLIDQTKMSWSNSGSDFQPPTSGCLLIGAIIQIATSIASCAICFYLFSKLGRRYYLDFGILAGFVNFVLGVLGFRSQCWRWLPNRNYVSGYILLTAFSIITCAGFVYLITARPMSGDPILDLMGGGICGVSVLTIVLAVTGLTMSGCCKTPPPDNRVNNI</sequence>
<proteinExistence type="predicted"/>
<feature type="region of interest" description="Disordered" evidence="1">
    <location>
        <begin position="297"/>
        <end position="404"/>
    </location>
</feature>
<feature type="region of interest" description="Disordered" evidence="1">
    <location>
        <begin position="114"/>
        <end position="143"/>
    </location>
</feature>
<keyword evidence="2" id="KW-0812">Transmembrane</keyword>
<keyword evidence="2" id="KW-0472">Membrane</keyword>
<name>A0AAW2HDU4_9NEOP</name>
<gene>
    <name evidence="3" type="ORF">PYX00_010025</name>
</gene>
<evidence type="ECO:0000256" key="2">
    <source>
        <dbReference type="SAM" id="Phobius"/>
    </source>
</evidence>
<feature type="region of interest" description="Disordered" evidence="1">
    <location>
        <begin position="244"/>
        <end position="276"/>
    </location>
</feature>
<reference evidence="3" key="1">
    <citation type="journal article" date="2024" name="Gigascience">
        <title>Chromosome-level genome of the poultry shaft louse Menopon gallinae provides insight into the host-switching and adaptive evolution of parasitic lice.</title>
        <authorList>
            <person name="Xu Y."/>
            <person name="Ma L."/>
            <person name="Liu S."/>
            <person name="Liang Y."/>
            <person name="Liu Q."/>
            <person name="He Z."/>
            <person name="Tian L."/>
            <person name="Duan Y."/>
            <person name="Cai W."/>
            <person name="Li H."/>
            <person name="Song F."/>
        </authorList>
    </citation>
    <scope>NUCLEOTIDE SEQUENCE</scope>
    <source>
        <strain evidence="3">Cailab_2023a</strain>
    </source>
</reference>
<organism evidence="3">
    <name type="scientific">Menopon gallinae</name>
    <name type="common">poultry shaft louse</name>
    <dbReference type="NCBI Taxonomy" id="328185"/>
    <lineage>
        <taxon>Eukaryota</taxon>
        <taxon>Metazoa</taxon>
        <taxon>Ecdysozoa</taxon>
        <taxon>Arthropoda</taxon>
        <taxon>Hexapoda</taxon>
        <taxon>Insecta</taxon>
        <taxon>Pterygota</taxon>
        <taxon>Neoptera</taxon>
        <taxon>Paraneoptera</taxon>
        <taxon>Psocodea</taxon>
        <taxon>Troctomorpha</taxon>
        <taxon>Phthiraptera</taxon>
        <taxon>Amblycera</taxon>
        <taxon>Menoponidae</taxon>
        <taxon>Menopon</taxon>
    </lineage>
</organism>
<feature type="compositionally biased region" description="Polar residues" evidence="1">
    <location>
        <begin position="362"/>
        <end position="385"/>
    </location>
</feature>
<protein>
    <submittedName>
        <fullName evidence="3">Uncharacterized protein</fullName>
    </submittedName>
</protein>
<feature type="compositionally biased region" description="Low complexity" evidence="1">
    <location>
        <begin position="387"/>
        <end position="397"/>
    </location>
</feature>
<dbReference type="AlphaFoldDB" id="A0AAW2HDU4"/>
<comment type="caution">
    <text evidence="3">The sequence shown here is derived from an EMBL/GenBank/DDBJ whole genome shotgun (WGS) entry which is preliminary data.</text>
</comment>
<dbReference type="EMBL" id="JARGDH010000005">
    <property type="protein sequence ID" value="KAL0267876.1"/>
    <property type="molecule type" value="Genomic_DNA"/>
</dbReference>